<reference evidence="3 4" key="1">
    <citation type="submission" date="2016-01" db="EMBL/GenBank/DDBJ databases">
        <title>Whole genome sequencing of Myroides marinus L41.</title>
        <authorList>
            <person name="Hong K.W."/>
        </authorList>
    </citation>
    <scope>NUCLEOTIDE SEQUENCE [LARGE SCALE GENOMIC DNA]</scope>
    <source>
        <strain evidence="3 4">L41</strain>
    </source>
</reference>
<evidence type="ECO:0000256" key="1">
    <source>
        <dbReference type="SAM" id="MobiDB-lite"/>
    </source>
</evidence>
<keyword evidence="2" id="KW-0732">Signal</keyword>
<feature type="compositionally biased region" description="Basic residues" evidence="1">
    <location>
        <begin position="128"/>
        <end position="151"/>
    </location>
</feature>
<dbReference type="RefSeq" id="WP_038988174.1">
    <property type="nucleotide sequence ID" value="NZ_JACAJN010000015.1"/>
</dbReference>
<dbReference type="OrthoDB" id="1453204at2"/>
<feature type="signal peptide" evidence="2">
    <location>
        <begin position="1"/>
        <end position="19"/>
    </location>
</feature>
<protein>
    <submittedName>
        <fullName evidence="3">Uncharacterized protein</fullName>
    </submittedName>
</protein>
<organism evidence="3 4">
    <name type="scientific">Myroides marinus</name>
    <dbReference type="NCBI Taxonomy" id="703342"/>
    <lineage>
        <taxon>Bacteria</taxon>
        <taxon>Pseudomonadati</taxon>
        <taxon>Bacteroidota</taxon>
        <taxon>Flavobacteriia</taxon>
        <taxon>Flavobacteriales</taxon>
        <taxon>Flavobacteriaceae</taxon>
        <taxon>Myroides</taxon>
    </lineage>
</organism>
<gene>
    <name evidence="3" type="ORF">AV926_00055</name>
</gene>
<evidence type="ECO:0000313" key="4">
    <source>
        <dbReference type="Proteomes" id="UP000076630"/>
    </source>
</evidence>
<sequence length="151" mass="18027">MKKRVLIGAFALIASFANAQSRVSNTSIGINLGGLVSVVYDDTSALGLSKSQWRKINDSKARYERTYNDWAYNKRYSDYELNRKREQLYKEIRIEIGDVLTVSQREQWNNYNYDYKHNHYNRKDDHHHGKSNKYKDKHHKKHHKHKHDDCD</sequence>
<dbReference type="EMBL" id="LQNU01000001">
    <property type="protein sequence ID" value="KZE85090.1"/>
    <property type="molecule type" value="Genomic_DNA"/>
</dbReference>
<comment type="caution">
    <text evidence="3">The sequence shown here is derived from an EMBL/GenBank/DDBJ whole genome shotgun (WGS) entry which is preliminary data.</text>
</comment>
<dbReference type="Proteomes" id="UP000076630">
    <property type="component" value="Unassembled WGS sequence"/>
</dbReference>
<feature type="region of interest" description="Disordered" evidence="1">
    <location>
        <begin position="119"/>
        <end position="151"/>
    </location>
</feature>
<proteinExistence type="predicted"/>
<name>A0A161UD23_9FLAO</name>
<feature type="chain" id="PRO_5007828098" evidence="2">
    <location>
        <begin position="20"/>
        <end position="151"/>
    </location>
</feature>
<evidence type="ECO:0000256" key="2">
    <source>
        <dbReference type="SAM" id="SignalP"/>
    </source>
</evidence>
<evidence type="ECO:0000313" key="3">
    <source>
        <dbReference type="EMBL" id="KZE85090.1"/>
    </source>
</evidence>
<accession>A0A161UD23</accession>
<keyword evidence="4" id="KW-1185">Reference proteome</keyword>
<dbReference type="AlphaFoldDB" id="A0A161UD23"/>